<dbReference type="PANTHER" id="PTHR30627:SF1">
    <property type="entry name" value="PEPTIDOGLYCAN D,D-TRANSPEPTIDASE FTSI"/>
    <property type="match status" value="1"/>
</dbReference>
<feature type="domain" description="Penicillin-binding protein transpeptidase" evidence="3">
    <location>
        <begin position="439"/>
        <end position="699"/>
    </location>
</feature>
<dbReference type="Gene3D" id="3.30.450.330">
    <property type="match status" value="1"/>
</dbReference>
<proteinExistence type="predicted"/>
<dbReference type="EMBL" id="CP036290">
    <property type="protein sequence ID" value="QDU84311.1"/>
    <property type="molecule type" value="Genomic_DNA"/>
</dbReference>
<organism evidence="4 5">
    <name type="scientific">Rohdeia mirabilis</name>
    <dbReference type="NCBI Taxonomy" id="2528008"/>
    <lineage>
        <taxon>Bacteria</taxon>
        <taxon>Pseudomonadati</taxon>
        <taxon>Planctomycetota</taxon>
        <taxon>Planctomycetia</taxon>
        <taxon>Planctomycetia incertae sedis</taxon>
        <taxon>Rohdeia</taxon>
    </lineage>
</organism>
<dbReference type="GO" id="GO:0071555">
    <property type="term" value="P:cell wall organization"/>
    <property type="evidence" value="ECO:0007669"/>
    <property type="project" value="TreeGrafter"/>
</dbReference>
<comment type="subcellular location">
    <subcellularLocation>
        <location evidence="1">Membrane</location>
    </subcellularLocation>
</comment>
<sequence>MIAFAFIAVGLLAVGSKVVATQELEALEAGAIDDGTRHERPEPIVQTALEYAEPPLFELTDRDGSTLAHSVRGFALEASPFHLWLVHTPARILDGLERVLGDQLDADLEHQLLRVDEYGWRSVEGLALTRDEAAAISNWVADGGPTLYPNVDPLPGLIVEARLPEPGAPSDQILYGLRWSPLLLLDETVRQRIDRKLDDDRTVSAAAWVRALGAGLWKHLEGPRERELAQWARTSAEPPKGWEVVPPKTGLSKLLDGVIETPPAWRVSKTVPQWQLIGSSSEWVFERLMPCRYVELCDRLTLENVDAVRAFLAEEHVGAFQMWLPPTSDRRYPATRFRALGNVGWVDGDVRQRHALFGIQYAAERTLARLGLDAPGVNETFERNILVRARSHDQEYYVDHGSGSLPPRVVSTLDLGVQVRLGAALERVEAEHDTSLTMGVVIDLDTRDVLALDWRDPYEFGTFAPLQHGFTPGSTFKIVTMALALDADLVRPDTIFDVGNGHFTVPGTRRVVGEAEGFARGAITASMCLARSSNAGMVQIGHLVPVETWQQRTLEFGYGRSLPTDLLPPNWQNPAGIIGERASANDRNVWSRTRSHTSVAFGDAMSVNMLQHVTALCALVHDGELRPLRLIDAVEAGRTIEMPPSSGDAIVRKSTVQKLRSMMSMGATEGTGRRLERPDGLLLETKTGTYEKLERGDVSYHVMGESLRRAREAGEEWKAGAAHREHSGDWGGAKWGYTSSIVVVGEVASGPLAGRRVLTYIVAEDPRGKVRFGSDVTGAAAVDVVAYALGYDAADRLRARVHTDGRPRLDAVAIPELEDLEERPWTGVGR</sequence>
<name>A0A518CYK6_9BACT</name>
<dbReference type="InterPro" id="IPR050515">
    <property type="entry name" value="Beta-lactam/transpept"/>
</dbReference>
<evidence type="ECO:0000313" key="5">
    <source>
        <dbReference type="Proteomes" id="UP000319342"/>
    </source>
</evidence>
<dbReference type="PANTHER" id="PTHR30627">
    <property type="entry name" value="PEPTIDOGLYCAN D,D-TRANSPEPTIDASE"/>
    <property type="match status" value="1"/>
</dbReference>
<keyword evidence="5" id="KW-1185">Reference proteome</keyword>
<gene>
    <name evidence="4" type="primary">spoVD</name>
    <name evidence="4" type="ORF">Pla163_14180</name>
</gene>
<dbReference type="InterPro" id="IPR001460">
    <property type="entry name" value="PCN-bd_Tpept"/>
</dbReference>
<dbReference type="SUPFAM" id="SSF56601">
    <property type="entry name" value="beta-lactamase/transpeptidase-like"/>
    <property type="match status" value="1"/>
</dbReference>
<dbReference type="Pfam" id="PF00905">
    <property type="entry name" value="Transpeptidase"/>
    <property type="match status" value="1"/>
</dbReference>
<evidence type="ECO:0000256" key="2">
    <source>
        <dbReference type="ARBA" id="ARBA00023136"/>
    </source>
</evidence>
<dbReference type="Proteomes" id="UP000319342">
    <property type="component" value="Chromosome"/>
</dbReference>
<reference evidence="4 5" key="1">
    <citation type="submission" date="2019-02" db="EMBL/GenBank/DDBJ databases">
        <title>Deep-cultivation of Planctomycetes and their phenomic and genomic characterization uncovers novel biology.</title>
        <authorList>
            <person name="Wiegand S."/>
            <person name="Jogler M."/>
            <person name="Boedeker C."/>
            <person name="Pinto D."/>
            <person name="Vollmers J."/>
            <person name="Rivas-Marin E."/>
            <person name="Kohn T."/>
            <person name="Peeters S.H."/>
            <person name="Heuer A."/>
            <person name="Rast P."/>
            <person name="Oberbeckmann S."/>
            <person name="Bunk B."/>
            <person name="Jeske O."/>
            <person name="Meyerdierks A."/>
            <person name="Storesund J.E."/>
            <person name="Kallscheuer N."/>
            <person name="Luecker S."/>
            <person name="Lage O.M."/>
            <person name="Pohl T."/>
            <person name="Merkel B.J."/>
            <person name="Hornburger P."/>
            <person name="Mueller R.-W."/>
            <person name="Bruemmer F."/>
            <person name="Labrenz M."/>
            <person name="Spormann A.M."/>
            <person name="Op den Camp H."/>
            <person name="Overmann J."/>
            <person name="Amann R."/>
            <person name="Jetten M.S.M."/>
            <person name="Mascher T."/>
            <person name="Medema M.H."/>
            <person name="Devos D.P."/>
            <person name="Kaster A.-K."/>
            <person name="Ovreas L."/>
            <person name="Rohde M."/>
            <person name="Galperin M.Y."/>
            <person name="Jogler C."/>
        </authorList>
    </citation>
    <scope>NUCLEOTIDE SEQUENCE [LARGE SCALE GENOMIC DNA]</scope>
    <source>
        <strain evidence="4 5">Pla163</strain>
    </source>
</reference>
<dbReference type="AlphaFoldDB" id="A0A518CYK6"/>
<dbReference type="Gene3D" id="3.40.710.10">
    <property type="entry name" value="DD-peptidase/beta-lactamase superfamily"/>
    <property type="match status" value="1"/>
</dbReference>
<dbReference type="GO" id="GO:0005886">
    <property type="term" value="C:plasma membrane"/>
    <property type="evidence" value="ECO:0007669"/>
    <property type="project" value="TreeGrafter"/>
</dbReference>
<dbReference type="GO" id="GO:0008658">
    <property type="term" value="F:penicillin binding"/>
    <property type="evidence" value="ECO:0007669"/>
    <property type="project" value="InterPro"/>
</dbReference>
<evidence type="ECO:0000313" key="4">
    <source>
        <dbReference type="EMBL" id="QDU84311.1"/>
    </source>
</evidence>
<keyword evidence="2" id="KW-0472">Membrane</keyword>
<evidence type="ECO:0000259" key="3">
    <source>
        <dbReference type="Pfam" id="PF00905"/>
    </source>
</evidence>
<dbReference type="InterPro" id="IPR012338">
    <property type="entry name" value="Beta-lactam/transpept-like"/>
</dbReference>
<protein>
    <submittedName>
        <fullName evidence="4">Stage V sporulation protein D</fullName>
    </submittedName>
</protein>
<accession>A0A518CYK6</accession>
<evidence type="ECO:0000256" key="1">
    <source>
        <dbReference type="ARBA" id="ARBA00004370"/>
    </source>
</evidence>